<organism evidence="4 5">
    <name type="scientific">Actinomadura adrarensis</name>
    <dbReference type="NCBI Taxonomy" id="1819600"/>
    <lineage>
        <taxon>Bacteria</taxon>
        <taxon>Bacillati</taxon>
        <taxon>Actinomycetota</taxon>
        <taxon>Actinomycetes</taxon>
        <taxon>Streptosporangiales</taxon>
        <taxon>Thermomonosporaceae</taxon>
        <taxon>Actinomadura</taxon>
    </lineage>
</organism>
<name>A0ABW3CM31_9ACTN</name>
<evidence type="ECO:0000313" key="4">
    <source>
        <dbReference type="EMBL" id="MFD0855584.1"/>
    </source>
</evidence>
<reference evidence="5" key="1">
    <citation type="journal article" date="2019" name="Int. J. Syst. Evol. Microbiol.">
        <title>The Global Catalogue of Microorganisms (GCM) 10K type strain sequencing project: providing services to taxonomists for standard genome sequencing and annotation.</title>
        <authorList>
            <consortium name="The Broad Institute Genomics Platform"/>
            <consortium name="The Broad Institute Genome Sequencing Center for Infectious Disease"/>
            <person name="Wu L."/>
            <person name="Ma J."/>
        </authorList>
    </citation>
    <scope>NUCLEOTIDE SEQUENCE [LARGE SCALE GENOMIC DNA]</scope>
    <source>
        <strain evidence="5">JCM 31696</strain>
    </source>
</reference>
<dbReference type="PANTHER" id="PTHR31793">
    <property type="entry name" value="4-HYDROXYBENZOYL-COA THIOESTERASE FAMILY MEMBER"/>
    <property type="match status" value="1"/>
</dbReference>
<sequence>MASSAIAVSRIRVRPRQCDAQGMVHAIRYYEFFEDAFLEWLDRFAGGYAGLRASGVDLVIRVNGCEYRGSARLDDVLSVEVAPEKVGRTSLAMSFKIRREGDAEVIVVGHATYVAVSDGAAVEVPRFLRQVIADRT</sequence>
<dbReference type="Proteomes" id="UP001597083">
    <property type="component" value="Unassembled WGS sequence"/>
</dbReference>
<keyword evidence="2 4" id="KW-0378">Hydrolase</keyword>
<dbReference type="EC" id="3.1.2.-" evidence="4"/>
<dbReference type="GO" id="GO:0016787">
    <property type="term" value="F:hydrolase activity"/>
    <property type="evidence" value="ECO:0007669"/>
    <property type="project" value="UniProtKB-KW"/>
</dbReference>
<dbReference type="InterPro" id="IPR029069">
    <property type="entry name" value="HotDog_dom_sf"/>
</dbReference>
<gene>
    <name evidence="4" type="ORF">ACFQ07_25305</name>
</gene>
<accession>A0ABW3CM31</accession>
<evidence type="ECO:0000256" key="1">
    <source>
        <dbReference type="ARBA" id="ARBA00005953"/>
    </source>
</evidence>
<dbReference type="SUPFAM" id="SSF54637">
    <property type="entry name" value="Thioesterase/thiol ester dehydrase-isomerase"/>
    <property type="match status" value="1"/>
</dbReference>
<dbReference type="InterPro" id="IPR006683">
    <property type="entry name" value="Thioestr_dom"/>
</dbReference>
<evidence type="ECO:0000259" key="3">
    <source>
        <dbReference type="Pfam" id="PF03061"/>
    </source>
</evidence>
<dbReference type="PIRSF" id="PIRSF003230">
    <property type="entry name" value="YbgC"/>
    <property type="match status" value="1"/>
</dbReference>
<feature type="domain" description="Thioesterase" evidence="3">
    <location>
        <begin position="22"/>
        <end position="105"/>
    </location>
</feature>
<proteinExistence type="inferred from homology"/>
<dbReference type="Pfam" id="PF03061">
    <property type="entry name" value="4HBT"/>
    <property type="match status" value="1"/>
</dbReference>
<dbReference type="InterPro" id="IPR006684">
    <property type="entry name" value="YbgC/YbaW"/>
</dbReference>
<protein>
    <submittedName>
        <fullName evidence="4">Acyl-CoA thioesterase</fullName>
        <ecNumber evidence="4">3.1.2.-</ecNumber>
    </submittedName>
</protein>
<evidence type="ECO:0000256" key="2">
    <source>
        <dbReference type="ARBA" id="ARBA00022801"/>
    </source>
</evidence>
<dbReference type="InterPro" id="IPR050563">
    <property type="entry name" value="4-hydroxybenzoyl-CoA_TE"/>
</dbReference>
<dbReference type="PANTHER" id="PTHR31793:SF27">
    <property type="entry name" value="NOVEL THIOESTERASE SUPERFAMILY DOMAIN AND SAPOSIN A-TYPE DOMAIN CONTAINING PROTEIN (0610012H03RIK)"/>
    <property type="match status" value="1"/>
</dbReference>
<comment type="caution">
    <text evidence="4">The sequence shown here is derived from an EMBL/GenBank/DDBJ whole genome shotgun (WGS) entry which is preliminary data.</text>
</comment>
<comment type="similarity">
    <text evidence="1">Belongs to the 4-hydroxybenzoyl-CoA thioesterase family.</text>
</comment>
<evidence type="ECO:0000313" key="5">
    <source>
        <dbReference type="Proteomes" id="UP001597083"/>
    </source>
</evidence>
<dbReference type="EMBL" id="JBHTIR010003673">
    <property type="protein sequence ID" value="MFD0855584.1"/>
    <property type="molecule type" value="Genomic_DNA"/>
</dbReference>
<keyword evidence="5" id="KW-1185">Reference proteome</keyword>
<dbReference type="Gene3D" id="3.10.129.10">
    <property type="entry name" value="Hotdog Thioesterase"/>
    <property type="match status" value="1"/>
</dbReference>
<dbReference type="CDD" id="cd00586">
    <property type="entry name" value="4HBT"/>
    <property type="match status" value="1"/>
</dbReference>